<keyword evidence="1" id="KW-1133">Transmembrane helix</keyword>
<protein>
    <submittedName>
        <fullName evidence="2">Membrane protein</fullName>
    </submittedName>
</protein>
<gene>
    <name evidence="2" type="ORF">SITYG_01290</name>
</gene>
<feature type="transmembrane region" description="Helical" evidence="1">
    <location>
        <begin position="148"/>
        <end position="171"/>
    </location>
</feature>
<feature type="transmembrane region" description="Helical" evidence="1">
    <location>
        <begin position="199"/>
        <end position="220"/>
    </location>
</feature>
<feature type="transmembrane region" description="Helical" evidence="1">
    <location>
        <begin position="88"/>
        <end position="109"/>
    </location>
</feature>
<feature type="transmembrane region" description="Helical" evidence="1">
    <location>
        <begin position="116"/>
        <end position="136"/>
    </location>
</feature>
<evidence type="ECO:0000313" key="3">
    <source>
        <dbReference type="Proteomes" id="UP000217792"/>
    </source>
</evidence>
<proteinExistence type="predicted"/>
<sequence>MKWQKLFMASFEESLNLQDDKISGDFAKKQYKSAQEKEKYRGTLKSYIWLFILTIIFVFGLNYLFALVNNYMYYYVSASELTLERSEYNFLPYSFFWTLSFIWLGFILIGKRFNSCFILIYRGHFHIFVTYVLWLILELNLVSLTMFYKSFTILGTVSFFVLLTLLSSVIIRSRIISLLELVYNEPVKKTKLDNWLSKFISFVFKYGWGFVLAGLLLKFIFPSSTGVRTDWIGYIGILVVWFILDIAIIAFETYLIFPYMLQGYYKWKYPEEYREWEGKTPEEWYGEKYLKKQEERKKRNGRK</sequence>
<evidence type="ECO:0000313" key="2">
    <source>
        <dbReference type="EMBL" id="BAW16115.1"/>
    </source>
</evidence>
<dbReference type="Proteomes" id="UP000217792">
    <property type="component" value="Chromosome"/>
</dbReference>
<keyword evidence="1" id="KW-0812">Transmembrane</keyword>
<evidence type="ECO:0000256" key="1">
    <source>
        <dbReference type="SAM" id="Phobius"/>
    </source>
</evidence>
<keyword evidence="1" id="KW-0472">Membrane</keyword>
<accession>A0AAD1C5Z5</accession>
<feature type="transmembrane region" description="Helical" evidence="1">
    <location>
        <begin position="232"/>
        <end position="257"/>
    </location>
</feature>
<dbReference type="AlphaFoldDB" id="A0AAD1C5Z5"/>
<organism evidence="2 3">
    <name type="scientific">Streptococcus intermedius</name>
    <dbReference type="NCBI Taxonomy" id="1338"/>
    <lineage>
        <taxon>Bacteria</taxon>
        <taxon>Bacillati</taxon>
        <taxon>Bacillota</taxon>
        <taxon>Bacilli</taxon>
        <taxon>Lactobacillales</taxon>
        <taxon>Streptococcaceae</taxon>
        <taxon>Streptococcus</taxon>
        <taxon>Streptococcus anginosus group</taxon>
    </lineage>
</organism>
<dbReference type="EMBL" id="AP014880">
    <property type="protein sequence ID" value="BAW16115.1"/>
    <property type="molecule type" value="Genomic_DNA"/>
</dbReference>
<name>A0AAD1C5Z5_STRIT</name>
<feature type="transmembrane region" description="Helical" evidence="1">
    <location>
        <begin position="47"/>
        <end position="68"/>
    </location>
</feature>
<reference evidence="2 3" key="1">
    <citation type="journal article" date="2017" name="Infect. Immun.">
        <title>Characterization of the Pathogenicity of Streptococcus intermedius TYG1620 Isolated from a Human Brain Abscess Based on the Complete Genome Sequence with Transcriptome Analysis and Transposon Mutagenesis in a Murine Subcutaneous Abscess Model.</title>
        <authorList>
            <person name="Hasegawa N."/>
            <person name="Sekizuka T."/>
            <person name="Sugi Y."/>
            <person name="Kawakami N."/>
            <person name="Ogasawara Y."/>
            <person name="Kato K."/>
            <person name="Yamashita A."/>
            <person name="Takeuchi F."/>
            <person name="Kuroda M."/>
        </authorList>
    </citation>
    <scope>NUCLEOTIDE SEQUENCE [LARGE SCALE GENOMIC DNA]</scope>
    <source>
        <strain evidence="2 3">TYG1620</strain>
    </source>
</reference>
<dbReference type="RefSeq" id="WP_231870241.1">
    <property type="nucleotide sequence ID" value="NZ_AP014880.1"/>
</dbReference>